<dbReference type="Gene3D" id="3.40.50.2300">
    <property type="match status" value="1"/>
</dbReference>
<dbReference type="AlphaFoldDB" id="A0A0G4GFX7"/>
<dbReference type="GO" id="GO:0000155">
    <property type="term" value="F:phosphorelay sensor kinase activity"/>
    <property type="evidence" value="ECO:0007669"/>
    <property type="project" value="InterPro"/>
</dbReference>
<feature type="domain" description="Response regulatory" evidence="10">
    <location>
        <begin position="633"/>
        <end position="763"/>
    </location>
</feature>
<keyword evidence="3 6" id="KW-0597">Phosphoprotein</keyword>
<dbReference type="SMART" id="SM00388">
    <property type="entry name" value="HisKA"/>
    <property type="match status" value="1"/>
</dbReference>
<organism evidence="11">
    <name type="scientific">Chromera velia CCMP2878</name>
    <dbReference type="NCBI Taxonomy" id="1169474"/>
    <lineage>
        <taxon>Eukaryota</taxon>
        <taxon>Sar</taxon>
        <taxon>Alveolata</taxon>
        <taxon>Colpodellida</taxon>
        <taxon>Chromeraceae</taxon>
        <taxon>Chromera</taxon>
    </lineage>
</organism>
<feature type="transmembrane region" description="Helical" evidence="8">
    <location>
        <begin position="12"/>
        <end position="32"/>
    </location>
</feature>
<evidence type="ECO:0000256" key="6">
    <source>
        <dbReference type="PROSITE-ProRule" id="PRU00169"/>
    </source>
</evidence>
<keyword evidence="4" id="KW-0808">Transferase</keyword>
<dbReference type="PhylomeDB" id="A0A0G4GFX7"/>
<evidence type="ECO:0000256" key="8">
    <source>
        <dbReference type="SAM" id="Phobius"/>
    </source>
</evidence>
<evidence type="ECO:0000256" key="1">
    <source>
        <dbReference type="ARBA" id="ARBA00000085"/>
    </source>
</evidence>
<sequence length="785" mass="85581">MNLHFSYWHFMTLNLVDSTLWTLSGVYAASLFTGELEKYSTEFAFYQLTCVLLPFLIAIALRRLPLKSLSESDSDAEKEVQQRVSAEQSRDAFLSYIMHEMRNPMSGASLLLYEFLESLKELGRQAIDSNMKTSAQKKEEDKEHSHLKKFAETAQKESARLRRLAAFMATQIDKMKTVCDDVLQLEKISKGKFEYNFVPTRLRDWAERAAAQGGSLFSPQGTHPSVGEDSVARRQGTYPSVRFEWALSVSPEAEEVLSSRPLGVADFSRLEQVISNLLSNAKKFTPQGSVHLKFEVRLPTPAETSAADNSESTSRSASMQMKRAVELEASRSEGKEVRCPFVVLHVAVTDTGAGLSQEDSGKLFRPYGQVRAGELQNGGGTGLGLCICKSFVEAHAGGSVGVESQGRGEGSSFFFTIFVPVLDSSHAPSSCMSPARGGSLGGGGSPAAAAACPERSFPNDTEISQKEKETENEKVSPSQGRPSRFCRGVASSARTPMVSPLLQMSAEEVPSPFLGRQKSGIAASLEKEGECEGKRERKEQRGEGEEGSLPSNLENEKRTDAVPLSIEEIPVSRDMSPSSPQINSSSSSAALRVNPGDHQQSETPQSTPEITSSAKAFRDPASVTTSAPNLTADVLLVDDDRFCLMAGSAAIRRLGFSVHTAEDGDEACDLVISQNLFFRFILTDKNMARMEGPEAVRRMVSFFDVIEKETEGSSMAKPRPFIVGCTGDATPEAQAEFLKAGADRVIFKPLQASKLAKTLRELENRPREDRKAVSGSVSRSSRSVF</sequence>
<dbReference type="InterPro" id="IPR003661">
    <property type="entry name" value="HisK_dim/P_dom"/>
</dbReference>
<dbReference type="SMART" id="SM00448">
    <property type="entry name" value="REC"/>
    <property type="match status" value="1"/>
</dbReference>
<feature type="compositionally biased region" description="Basic and acidic residues" evidence="7">
    <location>
        <begin position="525"/>
        <end position="544"/>
    </location>
</feature>
<dbReference type="GO" id="GO:0005886">
    <property type="term" value="C:plasma membrane"/>
    <property type="evidence" value="ECO:0007669"/>
    <property type="project" value="TreeGrafter"/>
</dbReference>
<dbReference type="Pfam" id="PF02518">
    <property type="entry name" value="HATPase_c"/>
    <property type="match status" value="1"/>
</dbReference>
<feature type="region of interest" description="Disordered" evidence="7">
    <location>
        <begin position="761"/>
        <end position="785"/>
    </location>
</feature>
<evidence type="ECO:0000259" key="10">
    <source>
        <dbReference type="PROSITE" id="PS50110"/>
    </source>
</evidence>
<dbReference type="EC" id="2.7.13.3" evidence="2"/>
<accession>A0A0G4GFX7</accession>
<dbReference type="InterPro" id="IPR005467">
    <property type="entry name" value="His_kinase_dom"/>
</dbReference>
<feature type="compositionally biased region" description="Low complexity" evidence="7">
    <location>
        <begin position="773"/>
        <end position="785"/>
    </location>
</feature>
<evidence type="ECO:0000313" key="11">
    <source>
        <dbReference type="EMBL" id="CEM28419.1"/>
    </source>
</evidence>
<dbReference type="PRINTS" id="PR00344">
    <property type="entry name" value="BCTRLSENSOR"/>
</dbReference>
<evidence type="ECO:0000256" key="4">
    <source>
        <dbReference type="ARBA" id="ARBA00022679"/>
    </source>
</evidence>
<evidence type="ECO:0000259" key="9">
    <source>
        <dbReference type="PROSITE" id="PS50109"/>
    </source>
</evidence>
<feature type="compositionally biased region" description="Low complexity" evidence="7">
    <location>
        <begin position="576"/>
        <end position="588"/>
    </location>
</feature>
<feature type="compositionally biased region" description="Basic and acidic residues" evidence="7">
    <location>
        <begin position="761"/>
        <end position="772"/>
    </location>
</feature>
<keyword evidence="5" id="KW-0418">Kinase</keyword>
<dbReference type="GO" id="GO:0009927">
    <property type="term" value="F:histidine phosphotransfer kinase activity"/>
    <property type="evidence" value="ECO:0007669"/>
    <property type="project" value="TreeGrafter"/>
</dbReference>
<dbReference type="VEuPathDB" id="CryptoDB:Cvel_4654"/>
<dbReference type="PROSITE" id="PS50109">
    <property type="entry name" value="HIS_KIN"/>
    <property type="match status" value="1"/>
</dbReference>
<dbReference type="PANTHER" id="PTHR43047:SF69">
    <property type="entry name" value="HISTIDINE KINASE CONTAINING CHEY-HOMOLOGOUS RECEIVER DOMAIN-RELATED"/>
    <property type="match status" value="1"/>
</dbReference>
<dbReference type="InterPro" id="IPR011006">
    <property type="entry name" value="CheY-like_superfamily"/>
</dbReference>
<protein>
    <recommendedName>
        <fullName evidence="2">histidine kinase</fullName>
        <ecNumber evidence="2">2.7.13.3</ecNumber>
    </recommendedName>
</protein>
<gene>
    <name evidence="11" type="ORF">Cvel_4654</name>
</gene>
<feature type="region of interest" description="Disordered" evidence="7">
    <location>
        <begin position="429"/>
        <end position="492"/>
    </location>
</feature>
<evidence type="ECO:0000256" key="7">
    <source>
        <dbReference type="SAM" id="MobiDB-lite"/>
    </source>
</evidence>
<feature type="domain" description="Histidine kinase" evidence="9">
    <location>
        <begin position="96"/>
        <end position="423"/>
    </location>
</feature>
<comment type="catalytic activity">
    <reaction evidence="1">
        <text>ATP + protein L-histidine = ADP + protein N-phospho-L-histidine.</text>
        <dbReference type="EC" id="2.7.13.3"/>
    </reaction>
</comment>
<dbReference type="Gene3D" id="3.30.565.10">
    <property type="entry name" value="Histidine kinase-like ATPase, C-terminal domain"/>
    <property type="match status" value="1"/>
</dbReference>
<dbReference type="SUPFAM" id="SSF55874">
    <property type="entry name" value="ATPase domain of HSP90 chaperone/DNA topoisomerase II/histidine kinase"/>
    <property type="match status" value="1"/>
</dbReference>
<dbReference type="SUPFAM" id="SSF52172">
    <property type="entry name" value="CheY-like"/>
    <property type="match status" value="1"/>
</dbReference>
<name>A0A0G4GFX7_9ALVE</name>
<dbReference type="CDD" id="cd17546">
    <property type="entry name" value="REC_hyHK_CKI1_RcsC-like"/>
    <property type="match status" value="1"/>
</dbReference>
<keyword evidence="8" id="KW-1133">Transmembrane helix</keyword>
<feature type="region of interest" description="Disordered" evidence="7">
    <location>
        <begin position="523"/>
        <end position="620"/>
    </location>
</feature>
<dbReference type="InterPro" id="IPR004358">
    <property type="entry name" value="Sig_transdc_His_kin-like_C"/>
</dbReference>
<evidence type="ECO:0000256" key="2">
    <source>
        <dbReference type="ARBA" id="ARBA00012438"/>
    </source>
</evidence>
<dbReference type="EMBL" id="CDMZ01001170">
    <property type="protein sequence ID" value="CEM28419.1"/>
    <property type="molecule type" value="Genomic_DNA"/>
</dbReference>
<dbReference type="InterPro" id="IPR003594">
    <property type="entry name" value="HATPase_dom"/>
</dbReference>
<proteinExistence type="predicted"/>
<dbReference type="InterPro" id="IPR036890">
    <property type="entry name" value="HATPase_C_sf"/>
</dbReference>
<dbReference type="CDD" id="cd00082">
    <property type="entry name" value="HisKA"/>
    <property type="match status" value="1"/>
</dbReference>
<dbReference type="Gene3D" id="1.10.287.130">
    <property type="match status" value="1"/>
</dbReference>
<dbReference type="SMART" id="SM00387">
    <property type="entry name" value="HATPase_c"/>
    <property type="match status" value="1"/>
</dbReference>
<feature type="transmembrane region" description="Helical" evidence="8">
    <location>
        <begin position="44"/>
        <end position="61"/>
    </location>
</feature>
<keyword evidence="8" id="KW-0812">Transmembrane</keyword>
<reference evidence="11" key="1">
    <citation type="submission" date="2014-11" db="EMBL/GenBank/DDBJ databases">
        <authorList>
            <person name="Otto D Thomas"/>
            <person name="Naeem Raeece"/>
        </authorList>
    </citation>
    <scope>NUCLEOTIDE SEQUENCE</scope>
</reference>
<keyword evidence="8" id="KW-0472">Membrane</keyword>
<feature type="modified residue" description="4-aspartylphosphate" evidence="6">
    <location>
        <position position="684"/>
    </location>
</feature>
<feature type="compositionally biased region" description="Basic and acidic residues" evidence="7">
    <location>
        <begin position="463"/>
        <end position="474"/>
    </location>
</feature>
<evidence type="ECO:0000256" key="5">
    <source>
        <dbReference type="ARBA" id="ARBA00022777"/>
    </source>
</evidence>
<evidence type="ECO:0000256" key="3">
    <source>
        <dbReference type="ARBA" id="ARBA00022553"/>
    </source>
</evidence>
<dbReference type="Pfam" id="PF00072">
    <property type="entry name" value="Response_reg"/>
    <property type="match status" value="1"/>
</dbReference>
<dbReference type="InterPro" id="IPR001789">
    <property type="entry name" value="Sig_transdc_resp-reg_receiver"/>
</dbReference>
<dbReference type="PROSITE" id="PS50110">
    <property type="entry name" value="RESPONSE_REGULATORY"/>
    <property type="match status" value="1"/>
</dbReference>
<dbReference type="PANTHER" id="PTHR43047">
    <property type="entry name" value="TWO-COMPONENT HISTIDINE PROTEIN KINASE"/>
    <property type="match status" value="1"/>
</dbReference>
<feature type="compositionally biased region" description="Polar residues" evidence="7">
    <location>
        <begin position="597"/>
        <end position="614"/>
    </location>
</feature>